<dbReference type="PANTHER" id="PTHR12277">
    <property type="entry name" value="ALPHA/BETA HYDROLASE DOMAIN-CONTAINING PROTEIN"/>
    <property type="match status" value="1"/>
</dbReference>
<dbReference type="InterPro" id="IPR029058">
    <property type="entry name" value="AB_hydrolase_fold"/>
</dbReference>
<dbReference type="Pfam" id="PF00326">
    <property type="entry name" value="Peptidase_S9"/>
    <property type="match status" value="1"/>
</dbReference>
<dbReference type="KEGG" id="dpb:BABL1_gene_440"/>
<protein>
    <submittedName>
        <fullName evidence="2">Alpha/beta superfamily hydrolase</fullName>
    </submittedName>
</protein>
<dbReference type="EMBL" id="HG793133">
    <property type="protein sequence ID" value="CDK30576.1"/>
    <property type="molecule type" value="Genomic_DNA"/>
</dbReference>
<dbReference type="SUPFAM" id="SSF53474">
    <property type="entry name" value="alpha/beta-Hydrolases"/>
    <property type="match status" value="1"/>
</dbReference>
<proteinExistence type="predicted"/>
<keyword evidence="3" id="KW-1185">Reference proteome</keyword>
<dbReference type="RefSeq" id="WP_023791924.1">
    <property type="nucleotide sequence ID" value="NC_023003.1"/>
</dbReference>
<sequence>MKNKIILLLSVFINVNISAKTVFIFSHGLEGNRNQIKRYTMPNKLNWQILGNNNISFDFGDVDSDGKFNENNANLAQDKDVETLDNIYKECLKDEAVNKIVLVGVSRGASTIINYASRHPEKLAAVVLESPFDSIEKIIEYQLNRKYVGWIPGIKHLFHKIIERKYPNYDKNGIRPIDIVKSLPKNLPILFVHSKKDRLIPIKSSIRLYKQLKSTGHNNVYLLKLNDGEHASYQWGTDANNYQTVVHAFYKKHDIEHIEELAQLGERLLEASK</sequence>
<dbReference type="Gene3D" id="3.40.50.1820">
    <property type="entry name" value="alpha/beta hydrolase"/>
    <property type="match status" value="1"/>
</dbReference>
<accession>V6DJ89</accession>
<dbReference type="STRING" id="673862.BABL1_gene_440"/>
<dbReference type="OrthoDB" id="9776685at2"/>
<dbReference type="GO" id="GO:0008236">
    <property type="term" value="F:serine-type peptidase activity"/>
    <property type="evidence" value="ECO:0007669"/>
    <property type="project" value="InterPro"/>
</dbReference>
<gene>
    <name evidence="2" type="ORF">BABL1_gene_440</name>
</gene>
<dbReference type="PANTHER" id="PTHR12277:SF81">
    <property type="entry name" value="PROTEIN ABHD13"/>
    <property type="match status" value="1"/>
</dbReference>
<dbReference type="InterPro" id="IPR001375">
    <property type="entry name" value="Peptidase_S9_cat"/>
</dbReference>
<dbReference type="GO" id="GO:0006508">
    <property type="term" value="P:proteolysis"/>
    <property type="evidence" value="ECO:0007669"/>
    <property type="project" value="InterPro"/>
</dbReference>
<feature type="domain" description="Peptidase S9 prolyl oligopeptidase catalytic" evidence="1">
    <location>
        <begin position="68"/>
        <end position="252"/>
    </location>
</feature>
<dbReference type="AlphaFoldDB" id="V6DJ89"/>
<evidence type="ECO:0000259" key="1">
    <source>
        <dbReference type="Pfam" id="PF00326"/>
    </source>
</evidence>
<evidence type="ECO:0000313" key="2">
    <source>
        <dbReference type="EMBL" id="CDK30576.1"/>
    </source>
</evidence>
<keyword evidence="2" id="KW-0378">Hydrolase</keyword>
<dbReference type="HOGENOM" id="CLU_1018133_0_0_7"/>
<organism evidence="2 3">
    <name type="scientific">Candidatus Babela massiliensis</name>
    <dbReference type="NCBI Taxonomy" id="673862"/>
    <lineage>
        <taxon>Bacteria</taxon>
        <taxon>Candidatus Babelota</taxon>
        <taxon>Candidatus Babeliae</taxon>
        <taxon>Candidatus Babeliales</taxon>
        <taxon>Candidatus Babeliaceae</taxon>
        <taxon>Candidatus Babela</taxon>
    </lineage>
</organism>
<dbReference type="Proteomes" id="UP000018769">
    <property type="component" value="Chromosome I"/>
</dbReference>
<evidence type="ECO:0000313" key="3">
    <source>
        <dbReference type="Proteomes" id="UP000018769"/>
    </source>
</evidence>
<reference evidence="2 3" key="1">
    <citation type="journal article" date="2015" name="Biol. Direct">
        <title>Babela massiliensis, a representative of a widespread bacterial phylum with unusual adaptations to parasitism in amoebae.</title>
        <authorList>
            <person name="Pagnier I."/>
            <person name="Yutin N."/>
            <person name="Croce O."/>
            <person name="Makarova K.S."/>
            <person name="Wolf Y.I."/>
            <person name="Benamar S."/>
            <person name="Raoult D."/>
            <person name="Koonin E.V."/>
            <person name="La Scola B."/>
        </authorList>
    </citation>
    <scope>NUCLEOTIDE SEQUENCE [LARGE SCALE GENOMIC DNA]</scope>
    <source>
        <strain evidence="3">BABL1</strain>
    </source>
</reference>
<name>V6DJ89_9BACT</name>
<dbReference type="eggNOG" id="COG1073">
    <property type="taxonomic scope" value="Bacteria"/>
</dbReference>